<evidence type="ECO:0000313" key="2">
    <source>
        <dbReference type="EMBL" id="CCC95044.1"/>
    </source>
</evidence>
<gene>
    <name evidence="2" type="ORF">TCIL3000_11_4490</name>
</gene>
<dbReference type="AlphaFoldDB" id="G0V074"/>
<dbReference type="Gene3D" id="2.60.40.150">
    <property type="entry name" value="C2 domain"/>
    <property type="match status" value="1"/>
</dbReference>
<dbReference type="VEuPathDB" id="TriTrypDB:TcIL3000.11.4490"/>
<proteinExistence type="predicted"/>
<protein>
    <recommendedName>
        <fullName evidence="3">C2 domain-containing protein</fullName>
    </recommendedName>
</protein>
<name>G0V074_TRYCI</name>
<feature type="region of interest" description="Disordered" evidence="1">
    <location>
        <begin position="224"/>
        <end position="245"/>
    </location>
</feature>
<dbReference type="SUPFAM" id="SSF49562">
    <property type="entry name" value="C2 domain (Calcium/lipid-binding domain, CaLB)"/>
    <property type="match status" value="1"/>
</dbReference>
<feature type="compositionally biased region" description="Polar residues" evidence="1">
    <location>
        <begin position="224"/>
        <end position="241"/>
    </location>
</feature>
<dbReference type="EMBL" id="HE575324">
    <property type="protein sequence ID" value="CCC95044.1"/>
    <property type="molecule type" value="Genomic_DNA"/>
</dbReference>
<evidence type="ECO:0008006" key="3">
    <source>
        <dbReference type="Google" id="ProtNLM"/>
    </source>
</evidence>
<organism evidence="2">
    <name type="scientific">Trypanosoma congolense (strain IL3000)</name>
    <dbReference type="NCBI Taxonomy" id="1068625"/>
    <lineage>
        <taxon>Eukaryota</taxon>
        <taxon>Discoba</taxon>
        <taxon>Euglenozoa</taxon>
        <taxon>Kinetoplastea</taxon>
        <taxon>Metakinetoplastina</taxon>
        <taxon>Trypanosomatida</taxon>
        <taxon>Trypanosomatidae</taxon>
        <taxon>Trypanosoma</taxon>
        <taxon>Nannomonas</taxon>
    </lineage>
</organism>
<sequence length="518" mass="58562">MEANDNTQIANVSLCVEILRGRNYPQSDDDPCACSTYVRAKLYDNIMRELIGAPFETPLQEGSNAPFYNTSACFEVPTNMETVVLVVQVVESSRRQEPYVMFHGSYRMVAVKPGKSDGIVFLIQTDPIEHPEKAEAEVNQARCEGLPCPTLSIRYQIKRQGASQIKEEDNSDVFLSSAPVLDGSCQIVPKNSQYVWFNIASDRQWNATFSNALVAAWRRHSIPSDGTTSGHDSPTKPSASGKSKEITKREPLLPLNINTVADVVFTQWNCCRLHQVLSWLRLSGEAYIQRQKMCKFSKEDVLNFRRERKKQIYLLQDMAISSLLSVGESKLRDTIEHLWVYYITGVSNDISSGTVLPYETRKRMKEAKFEYVDKLVIQSEFLNFLIPSLSREQCDRLVAADLDAAAKESESHDVLDKYSSVQSGSLHTSTNEIRFTAALLECVGAMLDTLTETEISQALVLFKPCVVAAHQRMKTVVRDKLRVNAVPEHERFTYRIGSGIKFAHLDRLGRRKKEINLR</sequence>
<evidence type="ECO:0000256" key="1">
    <source>
        <dbReference type="SAM" id="MobiDB-lite"/>
    </source>
</evidence>
<accession>G0V074</accession>
<dbReference type="InterPro" id="IPR035892">
    <property type="entry name" value="C2_domain_sf"/>
</dbReference>
<reference evidence="2" key="1">
    <citation type="journal article" date="2012" name="Proc. Natl. Acad. Sci. U.S.A.">
        <title>Antigenic diversity is generated by distinct evolutionary mechanisms in African trypanosome species.</title>
        <authorList>
            <person name="Jackson A.P."/>
            <person name="Berry A."/>
            <person name="Aslett M."/>
            <person name="Allison H.C."/>
            <person name="Burton P."/>
            <person name="Vavrova-Anderson J."/>
            <person name="Brown R."/>
            <person name="Browne H."/>
            <person name="Corton N."/>
            <person name="Hauser H."/>
            <person name="Gamble J."/>
            <person name="Gilderthorp R."/>
            <person name="Marcello L."/>
            <person name="McQuillan J."/>
            <person name="Otto T.D."/>
            <person name="Quail M.A."/>
            <person name="Sanders M.J."/>
            <person name="van Tonder A."/>
            <person name="Ginger M.L."/>
            <person name="Field M.C."/>
            <person name="Barry J.D."/>
            <person name="Hertz-Fowler C."/>
            <person name="Berriman M."/>
        </authorList>
    </citation>
    <scope>NUCLEOTIDE SEQUENCE</scope>
    <source>
        <strain evidence="2">IL3000</strain>
    </source>
</reference>